<evidence type="ECO:0000256" key="3">
    <source>
        <dbReference type="ARBA" id="ARBA00022763"/>
    </source>
</evidence>
<reference evidence="17 18" key="1">
    <citation type="journal article" date="2019" name="Int. J. Syst. Evol. Microbiol.">
        <title>The Global Catalogue of Microorganisms (GCM) 10K type strain sequencing project: providing services to taxonomists for standard genome sequencing and annotation.</title>
        <authorList>
            <consortium name="The Broad Institute Genomics Platform"/>
            <consortium name="The Broad Institute Genome Sequencing Center for Infectious Disease"/>
            <person name="Wu L."/>
            <person name="Ma J."/>
        </authorList>
    </citation>
    <scope>NUCLEOTIDE SEQUENCE [LARGE SCALE GENOMIC DNA]</scope>
    <source>
        <strain evidence="17 18">SKJ47</strain>
    </source>
</reference>
<accession>A0ABD5UXM3</accession>
<evidence type="ECO:0000256" key="5">
    <source>
        <dbReference type="ARBA" id="ARBA00022806"/>
    </source>
</evidence>
<feature type="non-terminal residue" evidence="17">
    <location>
        <position position="1"/>
    </location>
</feature>
<keyword evidence="4 14" id="KW-0378">Hydrolase</keyword>
<dbReference type="PANTHER" id="PTHR11070">
    <property type="entry name" value="UVRD / RECB / PCRA DNA HELICASE FAMILY MEMBER"/>
    <property type="match status" value="1"/>
</dbReference>
<evidence type="ECO:0000256" key="9">
    <source>
        <dbReference type="ARBA" id="ARBA00023204"/>
    </source>
</evidence>
<evidence type="ECO:0000313" key="18">
    <source>
        <dbReference type="Proteomes" id="UP001596296"/>
    </source>
</evidence>
<dbReference type="GO" id="GO:0004527">
    <property type="term" value="F:exonuclease activity"/>
    <property type="evidence" value="ECO:0007669"/>
    <property type="project" value="UniProtKB-KW"/>
</dbReference>
<dbReference type="GO" id="GO:0043138">
    <property type="term" value="F:3'-5' DNA helicase activity"/>
    <property type="evidence" value="ECO:0007669"/>
    <property type="project" value="UniProtKB-EC"/>
</dbReference>
<dbReference type="InterPro" id="IPR014016">
    <property type="entry name" value="UvrD-like_ATP-bd"/>
</dbReference>
<dbReference type="RefSeq" id="WP_379743045.1">
    <property type="nucleotide sequence ID" value="NZ_JBHSXL010000006.1"/>
</dbReference>
<feature type="domain" description="UvrD-like helicase ATP-binding" evidence="15">
    <location>
        <begin position="1"/>
        <end position="167"/>
    </location>
</feature>
<keyword evidence="2 14" id="KW-0547">Nucleotide-binding</keyword>
<evidence type="ECO:0000256" key="2">
    <source>
        <dbReference type="ARBA" id="ARBA00022741"/>
    </source>
</evidence>
<dbReference type="InterPro" id="IPR038726">
    <property type="entry name" value="PDDEXK_AddAB-type"/>
</dbReference>
<comment type="caution">
    <text evidence="14">Lacks conserved residue(s) required for the propagation of feature annotation.</text>
</comment>
<evidence type="ECO:0000256" key="7">
    <source>
        <dbReference type="ARBA" id="ARBA00022840"/>
    </source>
</evidence>
<keyword evidence="10" id="KW-0413">Isomerase</keyword>
<sequence length="918" mass="101002">TRHRLVEADARLHAAWRARLDDFGTVLEAYRAAYRDAVRERGVVSHTDVAYLVDAYFDGRIDDVGIDVDVDVDDADRIRIRRRYRTRIRSLIVDEAQDVSAIQHAALSRLVTSDARVFVSGDTLQSIYGWRHADPSLFRSAIADGAYLGIDWDVHEHRTATTTYRCRPDVAAAIDAIAEPALTDPARGDVGDMAVAYPGLDPDRDSTDGNNVHVAAFEPMGADSDSHAWIDPVEGRGEAAALATFVSKGLADGTFLDDAGDPLDIVVLFRWSTWMDAYADAFAEAGLRVRNASEPLFACPLVEAVLDVCAWLVAPASPDRTIDLFVDSPLGLEELESAIRNADGEIGAVRAGCAPTSAQKHVLDALSTLRDRRDRTRSRPATTYVEDVIAELALRADPHGLFPEVDPERRVGNLDALVDTLSEWEAEERLPPRELATLAAPFRENPSFGPNQPSTAGTDPDVEFRTIHDVKGDEADVVVLANPGFDVWKHGVQSTRLLTRGRFAGLAPPTNVDVPRNVSLPPFANGLYDPADTRDPDVGLRWMTARWRDDVLESGSSTALVGPDRLRRAAARERAEAWRLLYVALTRAREHLVLPLPRSLPGGERPRDRWLDALREGLAFSGEETDGYSAGGADGSPAGPFEVGVNDVDLLATRDAPRTSRTPDVAVTPPRRGGLPAWLPRFVNPSTVYPLTEDPDGFVLDHLLGRALHTATNDVDADLPLRFDRLGPDDVGTCLHEVLTGIAERFPAGDAVRDSTPEIRRLFEETLREHSPRTDDREREELFEFFREAILEDFLASELWARIERGDLVAIERSVDGLVVVDDVEFEIHGTADFVLESPAGERSVVDAKIALAEPTPETRRRYELQVASYAYLFERHAPSRSAPVSGTVETFGVERETVTSEWPPAVVERRLASLLDG</sequence>
<comment type="catalytic activity">
    <reaction evidence="13">
        <text>ATP + H2O = ADP + phosphate + H(+)</text>
        <dbReference type="Rhea" id="RHEA:13065"/>
        <dbReference type="ChEBI" id="CHEBI:15377"/>
        <dbReference type="ChEBI" id="CHEBI:15378"/>
        <dbReference type="ChEBI" id="CHEBI:30616"/>
        <dbReference type="ChEBI" id="CHEBI:43474"/>
        <dbReference type="ChEBI" id="CHEBI:456216"/>
        <dbReference type="EC" id="5.6.2.4"/>
    </reaction>
</comment>
<dbReference type="AlphaFoldDB" id="A0ABD5UXM3"/>
<dbReference type="InterPro" id="IPR011604">
    <property type="entry name" value="PDDEXK-like_dom_sf"/>
</dbReference>
<comment type="caution">
    <text evidence="17">The sequence shown here is derived from an EMBL/GenBank/DDBJ whole genome shotgun (WGS) entry which is preliminary data.</text>
</comment>
<keyword evidence="8" id="KW-0238">DNA-binding</keyword>
<dbReference type="Gene3D" id="3.90.320.10">
    <property type="match status" value="1"/>
</dbReference>
<dbReference type="GO" id="GO:0006281">
    <property type="term" value="P:DNA repair"/>
    <property type="evidence" value="ECO:0007669"/>
    <property type="project" value="UniProtKB-KW"/>
</dbReference>
<name>A0ABD5UXM3_9EURY</name>
<evidence type="ECO:0000256" key="13">
    <source>
        <dbReference type="ARBA" id="ARBA00048988"/>
    </source>
</evidence>
<keyword evidence="5 14" id="KW-0347">Helicase</keyword>
<dbReference type="SUPFAM" id="SSF52540">
    <property type="entry name" value="P-loop containing nucleoside triphosphate hydrolases"/>
    <property type="match status" value="1"/>
</dbReference>
<dbReference type="PROSITE" id="PS51198">
    <property type="entry name" value="UVRD_HELICASE_ATP_BIND"/>
    <property type="match status" value="1"/>
</dbReference>
<dbReference type="InterPro" id="IPR014017">
    <property type="entry name" value="DNA_helicase_UvrD-like_C"/>
</dbReference>
<dbReference type="Gene3D" id="3.40.50.300">
    <property type="entry name" value="P-loop containing nucleotide triphosphate hydrolases"/>
    <property type="match status" value="3"/>
</dbReference>
<proteinExistence type="predicted"/>
<dbReference type="GO" id="GO:0005524">
    <property type="term" value="F:ATP binding"/>
    <property type="evidence" value="ECO:0007669"/>
    <property type="project" value="UniProtKB-UniRule"/>
</dbReference>
<evidence type="ECO:0000256" key="8">
    <source>
        <dbReference type="ARBA" id="ARBA00023125"/>
    </source>
</evidence>
<keyword evidence="1" id="KW-0540">Nuclease</keyword>
<protein>
    <recommendedName>
        <fullName evidence="12">DNA 3'-5' helicase</fullName>
        <ecNumber evidence="12">5.6.2.4</ecNumber>
    </recommendedName>
</protein>
<dbReference type="Proteomes" id="UP001596296">
    <property type="component" value="Unassembled WGS sequence"/>
</dbReference>
<evidence type="ECO:0000256" key="14">
    <source>
        <dbReference type="PROSITE-ProRule" id="PRU00560"/>
    </source>
</evidence>
<organism evidence="17 18">
    <name type="scientific">Halopenitus salinus</name>
    <dbReference type="NCBI Taxonomy" id="1198295"/>
    <lineage>
        <taxon>Archaea</taxon>
        <taxon>Methanobacteriati</taxon>
        <taxon>Methanobacteriota</taxon>
        <taxon>Stenosarchaea group</taxon>
        <taxon>Halobacteria</taxon>
        <taxon>Halobacteriales</taxon>
        <taxon>Haloferacaceae</taxon>
        <taxon>Halopenitus</taxon>
    </lineage>
</organism>
<dbReference type="EC" id="5.6.2.4" evidence="12"/>
<comment type="catalytic activity">
    <reaction evidence="11">
        <text>Couples ATP hydrolysis with the unwinding of duplex DNA by translocating in the 3'-5' direction.</text>
        <dbReference type="EC" id="5.6.2.4"/>
    </reaction>
</comment>
<dbReference type="EMBL" id="JBHSXL010000006">
    <property type="protein sequence ID" value="MFC6892588.1"/>
    <property type="molecule type" value="Genomic_DNA"/>
</dbReference>
<evidence type="ECO:0000256" key="12">
    <source>
        <dbReference type="ARBA" id="ARBA00034808"/>
    </source>
</evidence>
<dbReference type="PROSITE" id="PS51217">
    <property type="entry name" value="UVRD_HELICASE_CTER"/>
    <property type="match status" value="1"/>
</dbReference>
<dbReference type="PANTHER" id="PTHR11070:SF2">
    <property type="entry name" value="ATP-DEPENDENT DNA HELICASE SRS2"/>
    <property type="match status" value="1"/>
</dbReference>
<dbReference type="Pfam" id="PF00580">
    <property type="entry name" value="UvrD-helicase"/>
    <property type="match status" value="1"/>
</dbReference>
<keyword evidence="7 14" id="KW-0067">ATP-binding</keyword>
<dbReference type="GO" id="GO:0003677">
    <property type="term" value="F:DNA binding"/>
    <property type="evidence" value="ECO:0007669"/>
    <property type="project" value="UniProtKB-KW"/>
</dbReference>
<feature type="domain" description="UvrD-like helicase C-terminal" evidence="16">
    <location>
        <begin position="180"/>
        <end position="472"/>
    </location>
</feature>
<evidence type="ECO:0000313" key="17">
    <source>
        <dbReference type="EMBL" id="MFC6892588.1"/>
    </source>
</evidence>
<dbReference type="InterPro" id="IPR000212">
    <property type="entry name" value="DNA_helicase_UvrD/REP"/>
</dbReference>
<dbReference type="Gene3D" id="1.10.486.10">
    <property type="entry name" value="PCRA, domain 4"/>
    <property type="match status" value="1"/>
</dbReference>
<keyword evidence="9" id="KW-0234">DNA repair</keyword>
<evidence type="ECO:0000256" key="4">
    <source>
        <dbReference type="ARBA" id="ARBA00022801"/>
    </source>
</evidence>
<evidence type="ECO:0000256" key="11">
    <source>
        <dbReference type="ARBA" id="ARBA00034617"/>
    </source>
</evidence>
<evidence type="ECO:0000256" key="10">
    <source>
        <dbReference type="ARBA" id="ARBA00023235"/>
    </source>
</evidence>
<evidence type="ECO:0000256" key="1">
    <source>
        <dbReference type="ARBA" id="ARBA00022722"/>
    </source>
</evidence>
<evidence type="ECO:0000259" key="15">
    <source>
        <dbReference type="PROSITE" id="PS51198"/>
    </source>
</evidence>
<keyword evidence="6" id="KW-0269">Exonuclease</keyword>
<keyword evidence="18" id="KW-1185">Reference proteome</keyword>
<dbReference type="InterPro" id="IPR027417">
    <property type="entry name" value="P-loop_NTPase"/>
</dbReference>
<evidence type="ECO:0000256" key="6">
    <source>
        <dbReference type="ARBA" id="ARBA00022839"/>
    </source>
</evidence>
<keyword evidence="3" id="KW-0227">DNA damage</keyword>
<evidence type="ECO:0000259" key="16">
    <source>
        <dbReference type="PROSITE" id="PS51217"/>
    </source>
</evidence>
<gene>
    <name evidence="17" type="ORF">ACFQE9_08215</name>
</gene>
<dbReference type="Pfam" id="PF12705">
    <property type="entry name" value="PDDEXK_1"/>
    <property type="match status" value="1"/>
</dbReference>